<feature type="domain" description="Radical SAM core" evidence="10">
    <location>
        <begin position="1"/>
        <end position="231"/>
    </location>
</feature>
<evidence type="ECO:0000313" key="11">
    <source>
        <dbReference type="EMBL" id="XCI29791.1"/>
    </source>
</evidence>
<accession>A0AAU8HWK3</accession>
<dbReference type="InterPro" id="IPR034505">
    <property type="entry name" value="Coproporphyrinogen-III_oxidase"/>
</dbReference>
<dbReference type="SFLD" id="SFLDS00029">
    <property type="entry name" value="Radical_SAM"/>
    <property type="match status" value="1"/>
</dbReference>
<dbReference type="PANTHER" id="PTHR13932:SF5">
    <property type="entry name" value="RADICAL S-ADENOSYL METHIONINE DOMAIN-CONTAINING PROTEIN 1, MITOCHONDRIAL"/>
    <property type="match status" value="1"/>
</dbReference>
<evidence type="ECO:0000256" key="1">
    <source>
        <dbReference type="ARBA" id="ARBA00006100"/>
    </source>
</evidence>
<evidence type="ECO:0000256" key="7">
    <source>
        <dbReference type="ARBA" id="ARBA00023014"/>
    </source>
</evidence>
<dbReference type="InterPro" id="IPR004559">
    <property type="entry name" value="HemW-like"/>
</dbReference>
<keyword evidence="6 9" id="KW-0408">Iron</keyword>
<keyword evidence="4 9" id="KW-0949">S-adenosyl-L-methionine</keyword>
<evidence type="ECO:0000259" key="10">
    <source>
        <dbReference type="PROSITE" id="PS51918"/>
    </source>
</evidence>
<dbReference type="InterPro" id="IPR006638">
    <property type="entry name" value="Elp3/MiaA/NifB-like_rSAM"/>
</dbReference>
<dbReference type="RefSeq" id="WP_353894338.1">
    <property type="nucleotide sequence ID" value="NZ_CP159485.1"/>
</dbReference>
<dbReference type="GO" id="GO:0051539">
    <property type="term" value="F:4 iron, 4 sulfur cluster binding"/>
    <property type="evidence" value="ECO:0007669"/>
    <property type="project" value="UniProtKB-UniRule"/>
</dbReference>
<sequence>MSGLYIHIPYCNTKCSYCDFVSYTNTKTIDKYINALKNEITLNQKTLKDLKPSTIFIGGGTPTLVPVHLMHDLFKELSQVINISDVKEWTIEANPKTISLEKLNAYKQIGINRISLGVQSLQQGLLDLISRKHTPAEAIKAIQLAQGVGFENISVDLLYGLPNQTTANILDDIKRLVNEEVKHISFYGLQLEEGTPLHERVNSGRITLPKEEDIKKQYLQAVDLLTNYGYKQYEISNFSKPNFKSLHNLGYWNRGNYLGLGVASHSKIAKKRFYNTNSLNEYLSTLEGNKLPIKESQVLKKSEEKLEQVMLKLRTDMGIPLKQFTNCPKFSLYHDNLISNSLAVNEKGTLKLTANGYLLSNKIIADLWNFIE</sequence>
<keyword evidence="3 9" id="KW-0349">Heme</keyword>
<evidence type="ECO:0000256" key="2">
    <source>
        <dbReference type="ARBA" id="ARBA00017228"/>
    </source>
</evidence>
<evidence type="ECO:0000256" key="5">
    <source>
        <dbReference type="ARBA" id="ARBA00022723"/>
    </source>
</evidence>
<reference evidence="11" key="1">
    <citation type="journal article" date="2018" name="Antonie Van Leeuwenhoek">
        <title>Proteinivorax hydrogeniformans sp. nov., an anaerobic, haloalkaliphilic bacterium fermenting proteinaceous compounds with high hydrogen production.</title>
        <authorList>
            <person name="Boltyanskaya Y."/>
            <person name="Detkova E."/>
            <person name="Pimenov N."/>
            <person name="Kevbrin V."/>
        </authorList>
    </citation>
    <scope>NUCLEOTIDE SEQUENCE</scope>
    <source>
        <strain evidence="11">Z-710</strain>
    </source>
</reference>
<dbReference type="GO" id="GO:0004109">
    <property type="term" value="F:coproporphyrinogen oxidase activity"/>
    <property type="evidence" value="ECO:0007669"/>
    <property type="project" value="InterPro"/>
</dbReference>
<dbReference type="SUPFAM" id="SSF102114">
    <property type="entry name" value="Radical SAM enzymes"/>
    <property type="match status" value="1"/>
</dbReference>
<dbReference type="NCBIfam" id="TIGR00539">
    <property type="entry name" value="hemN_rel"/>
    <property type="match status" value="1"/>
</dbReference>
<dbReference type="GO" id="GO:0005737">
    <property type="term" value="C:cytoplasm"/>
    <property type="evidence" value="ECO:0007669"/>
    <property type="project" value="UniProtKB-SubCell"/>
</dbReference>
<dbReference type="SFLD" id="SFLDG01082">
    <property type="entry name" value="B12-binding_domain_containing"/>
    <property type="match status" value="1"/>
</dbReference>
<dbReference type="EMBL" id="CP159485">
    <property type="protein sequence ID" value="XCI29791.1"/>
    <property type="molecule type" value="Genomic_DNA"/>
</dbReference>
<name>A0AAU8HWK3_9FIRM</name>
<organism evidence="11">
    <name type="scientific">Proteinivorax hydrogeniformans</name>
    <dbReference type="NCBI Taxonomy" id="1826727"/>
    <lineage>
        <taxon>Bacteria</taxon>
        <taxon>Bacillati</taxon>
        <taxon>Bacillota</taxon>
        <taxon>Clostridia</taxon>
        <taxon>Eubacteriales</taxon>
        <taxon>Proteinivoracaceae</taxon>
        <taxon>Proteinivorax</taxon>
    </lineage>
</organism>
<evidence type="ECO:0000256" key="3">
    <source>
        <dbReference type="ARBA" id="ARBA00022617"/>
    </source>
</evidence>
<dbReference type="InterPro" id="IPR013785">
    <property type="entry name" value="Aldolase_TIM"/>
</dbReference>
<gene>
    <name evidence="11" type="primary">hemW</name>
    <name evidence="11" type="ORF">PRVXH_001134</name>
</gene>
<keyword evidence="9" id="KW-0963">Cytoplasm</keyword>
<dbReference type="PROSITE" id="PS51918">
    <property type="entry name" value="RADICAL_SAM"/>
    <property type="match status" value="1"/>
</dbReference>
<dbReference type="Pfam" id="PF04055">
    <property type="entry name" value="Radical_SAM"/>
    <property type="match status" value="1"/>
</dbReference>
<protein>
    <recommendedName>
        <fullName evidence="2 9">Heme chaperone HemW</fullName>
    </recommendedName>
</protein>
<evidence type="ECO:0000256" key="4">
    <source>
        <dbReference type="ARBA" id="ARBA00022691"/>
    </source>
</evidence>
<evidence type="ECO:0000256" key="6">
    <source>
        <dbReference type="ARBA" id="ARBA00023004"/>
    </source>
</evidence>
<reference evidence="11" key="2">
    <citation type="submission" date="2024-06" db="EMBL/GenBank/DDBJ databases">
        <authorList>
            <person name="Petrova K.O."/>
            <person name="Toshchakov S.V."/>
            <person name="Boltjanskaja Y.V."/>
            <person name="Kevbrin V.V."/>
        </authorList>
    </citation>
    <scope>NUCLEOTIDE SEQUENCE</scope>
    <source>
        <strain evidence="11">Z-710</strain>
    </source>
</reference>
<evidence type="ECO:0000256" key="8">
    <source>
        <dbReference type="ARBA" id="ARBA00023186"/>
    </source>
</evidence>
<dbReference type="SMART" id="SM00729">
    <property type="entry name" value="Elp3"/>
    <property type="match status" value="1"/>
</dbReference>
<comment type="function">
    <text evidence="9">Probably acts as a heme chaperone, transferring heme to an unknown acceptor. Binds one molecule of heme per monomer, possibly covalently. Binds 1 [4Fe-4S] cluster. The cluster is coordinated with 3 cysteines and an exchangeable S-adenosyl-L-methionine.</text>
</comment>
<dbReference type="SFLD" id="SFLDG01065">
    <property type="entry name" value="anaerobic_coproporphyrinogen-I"/>
    <property type="match status" value="1"/>
</dbReference>
<comment type="subcellular location">
    <subcellularLocation>
        <location evidence="9">Cytoplasm</location>
    </subcellularLocation>
</comment>
<dbReference type="InterPro" id="IPR058240">
    <property type="entry name" value="rSAM_sf"/>
</dbReference>
<dbReference type="SFLD" id="SFLDF00562">
    <property type="entry name" value="HemN-like__clustered_with_heat"/>
    <property type="match status" value="1"/>
</dbReference>
<keyword evidence="7 9" id="KW-0411">Iron-sulfur</keyword>
<dbReference type="InterPro" id="IPR007197">
    <property type="entry name" value="rSAM"/>
</dbReference>
<dbReference type="PANTHER" id="PTHR13932">
    <property type="entry name" value="COPROPORPHYRINIGEN III OXIDASE"/>
    <property type="match status" value="1"/>
</dbReference>
<dbReference type="GO" id="GO:0006779">
    <property type="term" value="P:porphyrin-containing compound biosynthetic process"/>
    <property type="evidence" value="ECO:0007669"/>
    <property type="project" value="InterPro"/>
</dbReference>
<evidence type="ECO:0000256" key="9">
    <source>
        <dbReference type="RuleBase" id="RU364116"/>
    </source>
</evidence>
<dbReference type="CDD" id="cd01335">
    <property type="entry name" value="Radical_SAM"/>
    <property type="match status" value="1"/>
</dbReference>
<keyword evidence="8 9" id="KW-0143">Chaperone</keyword>
<keyword evidence="9" id="KW-0004">4Fe-4S</keyword>
<keyword evidence="5 9" id="KW-0479">Metal-binding</keyword>
<dbReference type="Gene3D" id="3.20.20.70">
    <property type="entry name" value="Aldolase class I"/>
    <property type="match status" value="1"/>
</dbReference>
<dbReference type="GO" id="GO:0046872">
    <property type="term" value="F:metal ion binding"/>
    <property type="evidence" value="ECO:0007669"/>
    <property type="project" value="UniProtKB-UniRule"/>
</dbReference>
<dbReference type="AlphaFoldDB" id="A0AAU8HWK3"/>
<proteinExistence type="inferred from homology"/>
<comment type="similarity">
    <text evidence="1">Belongs to the anaerobic coproporphyrinogen-III oxidase family. HemW subfamily.</text>
</comment>
<dbReference type="SFLD" id="SFLDF00288">
    <property type="entry name" value="HemN-like__clustered_with_nucl"/>
    <property type="match status" value="1"/>
</dbReference>